<dbReference type="CDD" id="cd00303">
    <property type="entry name" value="retropepsin_like"/>
    <property type="match status" value="1"/>
</dbReference>
<sequence>MDQLPRLPNPVVEGINEGEVVVLAAAPPLNVILLVDDGERVIRAYAAPAIHGFHPVIAGPAIEAERFELKSIMFQMLQTVGQFFGNPSEDPHLHLRYFLEVSDSFNMQEVSKEALRLKLFPYLLSDKTRDWLNSMPAESITSWNDLAEKFFNEIFSPKQECQSDSKAVNERNNHEANDNEAMAALNDQIANLTNMVKNMNTATTSSNSPGLGRKLREPVNQNTSQYQQKVAQQPGLLMPNQQQGTRPAANSSNSMETMMREYMTRNDALIQSQAAVFRNLEVQLGQMANKLKNRPRVQTDKMEHHAEPQLENIEEDTAENMPIDEDKRKRAAEAEPAKEVSIETQVHKKVKVPVEYRSPPLYPQRLQKKTQDLQFDRFLEVLKQLHINIPLVEALEQMPNYVKFLKDILAKKRRLREFEIVALTKECNAILTGKPSKKVGDLGSFAIPVSIEGKNVGNALCDLAASINLMPLSLSKKLIIGKARPTTITLQLADRSITHPEGKIEDVLVQVDKFIFPGDFIILDYEADKEIPIILGRPFLCTGRALIDV</sequence>
<dbReference type="RefSeq" id="XP_022158490.1">
    <property type="nucleotide sequence ID" value="XM_022302798.1"/>
</dbReference>
<reference evidence="3" key="1">
    <citation type="submission" date="2025-08" db="UniProtKB">
        <authorList>
            <consortium name="RefSeq"/>
        </authorList>
    </citation>
    <scope>IDENTIFICATION</scope>
    <source>
        <strain evidence="3">OHB3-1</strain>
    </source>
</reference>
<dbReference type="PANTHER" id="PTHR33067">
    <property type="entry name" value="RNA-DIRECTED DNA POLYMERASE-RELATED"/>
    <property type="match status" value="1"/>
</dbReference>
<evidence type="ECO:0000313" key="2">
    <source>
        <dbReference type="Proteomes" id="UP000504603"/>
    </source>
</evidence>
<dbReference type="OrthoDB" id="1305902at2759"/>
<dbReference type="Gene3D" id="2.40.70.10">
    <property type="entry name" value="Acid Proteases"/>
    <property type="match status" value="1"/>
</dbReference>
<dbReference type="GeneID" id="111024970"/>
<proteinExistence type="predicted"/>
<dbReference type="PANTHER" id="PTHR33067:SF9">
    <property type="entry name" value="RNA-DIRECTED DNA POLYMERASE"/>
    <property type="match status" value="1"/>
</dbReference>
<keyword evidence="2" id="KW-1185">Reference proteome</keyword>
<feature type="region of interest" description="Disordered" evidence="1">
    <location>
        <begin position="200"/>
        <end position="222"/>
    </location>
</feature>
<feature type="compositionally biased region" description="Polar residues" evidence="1">
    <location>
        <begin position="200"/>
        <end position="209"/>
    </location>
</feature>
<evidence type="ECO:0000256" key="1">
    <source>
        <dbReference type="SAM" id="MobiDB-lite"/>
    </source>
</evidence>
<dbReference type="InterPro" id="IPR021109">
    <property type="entry name" value="Peptidase_aspartic_dom_sf"/>
</dbReference>
<dbReference type="AlphaFoldDB" id="A0A6J1DVZ9"/>
<dbReference type="Proteomes" id="UP000504603">
    <property type="component" value="Unplaced"/>
</dbReference>
<organism evidence="2 3">
    <name type="scientific">Momordica charantia</name>
    <name type="common">Bitter gourd</name>
    <name type="synonym">Balsam pear</name>
    <dbReference type="NCBI Taxonomy" id="3673"/>
    <lineage>
        <taxon>Eukaryota</taxon>
        <taxon>Viridiplantae</taxon>
        <taxon>Streptophyta</taxon>
        <taxon>Embryophyta</taxon>
        <taxon>Tracheophyta</taxon>
        <taxon>Spermatophyta</taxon>
        <taxon>Magnoliopsida</taxon>
        <taxon>eudicotyledons</taxon>
        <taxon>Gunneridae</taxon>
        <taxon>Pentapetalae</taxon>
        <taxon>rosids</taxon>
        <taxon>fabids</taxon>
        <taxon>Cucurbitales</taxon>
        <taxon>Cucurbitaceae</taxon>
        <taxon>Momordiceae</taxon>
        <taxon>Momordica</taxon>
    </lineage>
</organism>
<gene>
    <name evidence="3" type="primary">LOC111024970</name>
</gene>
<protein>
    <submittedName>
        <fullName evidence="3">Uncharacterized protein LOC111024970</fullName>
    </submittedName>
</protein>
<accession>A0A6J1DVZ9</accession>
<name>A0A6J1DVZ9_MOMCH</name>
<evidence type="ECO:0000313" key="3">
    <source>
        <dbReference type="RefSeq" id="XP_022158490.1"/>
    </source>
</evidence>
<dbReference type="KEGG" id="mcha:111024970"/>